<accession>A0A0G1HE22</accession>
<organism evidence="1 2">
    <name type="scientific">Candidatus Gottesmanbacteria bacterium GW2011_GWA2_44_17</name>
    <dbReference type="NCBI Taxonomy" id="1618444"/>
    <lineage>
        <taxon>Bacteria</taxon>
        <taxon>Candidatus Gottesmaniibacteriota</taxon>
    </lineage>
</organism>
<comment type="caution">
    <text evidence="1">The sequence shown here is derived from an EMBL/GenBank/DDBJ whole genome shotgun (WGS) entry which is preliminary data.</text>
</comment>
<proteinExistence type="predicted"/>
<gene>
    <name evidence="1" type="ORF">UW37_C0044G0004</name>
</gene>
<evidence type="ECO:0000313" key="1">
    <source>
        <dbReference type="EMBL" id="KKT45601.1"/>
    </source>
</evidence>
<dbReference type="Proteomes" id="UP000034063">
    <property type="component" value="Unassembled WGS sequence"/>
</dbReference>
<sequence>MRKLKIVYLVILAGFFLWYPGQNRLTMLASSAGQAPASLPFLIPAPAPYPTNVTGVYPGAEVTAGGVVIEDVSKHL</sequence>
<protein>
    <submittedName>
        <fullName evidence="1">Uncharacterized protein</fullName>
    </submittedName>
</protein>
<reference evidence="1 2" key="1">
    <citation type="journal article" date="2015" name="Nature">
        <title>rRNA introns, odd ribosomes, and small enigmatic genomes across a large radiation of phyla.</title>
        <authorList>
            <person name="Brown C.T."/>
            <person name="Hug L.A."/>
            <person name="Thomas B.C."/>
            <person name="Sharon I."/>
            <person name="Castelle C.J."/>
            <person name="Singh A."/>
            <person name="Wilkins M.J."/>
            <person name="Williams K.H."/>
            <person name="Banfield J.F."/>
        </authorList>
    </citation>
    <scope>NUCLEOTIDE SEQUENCE [LARGE SCALE GENOMIC DNA]</scope>
</reference>
<dbReference type="AlphaFoldDB" id="A0A0G1HE22"/>
<dbReference type="EMBL" id="LCIB01000044">
    <property type="protein sequence ID" value="KKT45601.1"/>
    <property type="molecule type" value="Genomic_DNA"/>
</dbReference>
<evidence type="ECO:0000313" key="2">
    <source>
        <dbReference type="Proteomes" id="UP000034063"/>
    </source>
</evidence>
<name>A0A0G1HE22_9BACT</name>